<evidence type="ECO:0000256" key="1">
    <source>
        <dbReference type="ARBA" id="ARBA00022729"/>
    </source>
</evidence>
<evidence type="ECO:0000313" key="4">
    <source>
        <dbReference type="Proteomes" id="UP000698242"/>
    </source>
</evidence>
<dbReference type="InterPro" id="IPR043504">
    <property type="entry name" value="Peptidase_S1_PA_chymotrypsin"/>
</dbReference>
<dbReference type="PROSITE" id="PS50240">
    <property type="entry name" value="TRYPSIN_DOM"/>
    <property type="match status" value="1"/>
</dbReference>
<sequence length="282" mass="29559">MIFRMSRIGRVLGAAGAAMLLLGAWPGGLAAQEPTRLRSLSTADDSRGWAAVGRLDFANGSFCTGTLIAPDLVLTAAHCLFDIRSGRRQPDAGIEFAANLRDGHAAAYRGVRRSVVHPAYARADAGMARVSSDLALVELDRPIRGVDLAPFRVGALPEGGALVSVLSYAHDRPAQPALQERCNVLSRRSGALVLSCDVDYGASGAPIFALRGSELQVVSIISAKALQDGRKVALGTDLEVPLSAMLAMLSGEDGVFHRRAAPPERGGAKAARAITGAKFLRP</sequence>
<proteinExistence type="predicted"/>
<dbReference type="GO" id="GO:0006508">
    <property type="term" value="P:proteolysis"/>
    <property type="evidence" value="ECO:0007669"/>
    <property type="project" value="InterPro"/>
</dbReference>
<feature type="domain" description="Peptidase S1" evidence="2">
    <location>
        <begin position="11"/>
        <end position="254"/>
    </location>
</feature>
<evidence type="ECO:0000313" key="3">
    <source>
        <dbReference type="EMBL" id="KAF0674549.1"/>
    </source>
</evidence>
<keyword evidence="1" id="KW-0732">Signal</keyword>
<gene>
    <name evidence="3" type="ORF">PMES_03134</name>
</gene>
<protein>
    <submittedName>
        <fullName evidence="3">Plasminogen</fullName>
        <ecNumber evidence="3">3.4.21.7</ecNumber>
    </submittedName>
</protein>
<reference evidence="3" key="1">
    <citation type="submission" date="2013-03" db="EMBL/GenBank/DDBJ databases">
        <title>Genome Sequence of the Profundibacterium mesophilum strain KAUST100406-0324T from Red Sea, a novel genus in the family Rhodobacteraceae.</title>
        <authorList>
            <person name="Essack M."/>
            <person name="Alam I."/>
            <person name="Lafi F."/>
            <person name="Alawi W."/>
            <person name="Kamanu F."/>
            <person name="Al-Suwailem A."/>
            <person name="Lee O.O."/>
            <person name="Xu Y."/>
            <person name="Bajic V."/>
            <person name="Qian P.-Y."/>
            <person name="Archer J."/>
        </authorList>
    </citation>
    <scope>NUCLEOTIDE SEQUENCE</scope>
    <source>
        <strain evidence="3">KAUST100406-0324</strain>
    </source>
</reference>
<dbReference type="EMBL" id="APKE01000037">
    <property type="protein sequence ID" value="KAF0674549.1"/>
    <property type="molecule type" value="Genomic_DNA"/>
</dbReference>
<dbReference type="InterPro" id="IPR009003">
    <property type="entry name" value="Peptidase_S1_PA"/>
</dbReference>
<keyword evidence="4" id="KW-1185">Reference proteome</keyword>
<dbReference type="InterPro" id="IPR018114">
    <property type="entry name" value="TRYPSIN_HIS"/>
</dbReference>
<accession>A0A921TDP4</accession>
<dbReference type="Pfam" id="PF13365">
    <property type="entry name" value="Trypsin_2"/>
    <property type="match status" value="1"/>
</dbReference>
<evidence type="ECO:0000259" key="2">
    <source>
        <dbReference type="PROSITE" id="PS50240"/>
    </source>
</evidence>
<dbReference type="PANTHER" id="PTHR15462">
    <property type="entry name" value="SERINE PROTEASE"/>
    <property type="match status" value="1"/>
</dbReference>
<dbReference type="PRINTS" id="PR00722">
    <property type="entry name" value="CHYMOTRYPSIN"/>
</dbReference>
<dbReference type="PANTHER" id="PTHR15462:SF8">
    <property type="entry name" value="SERINE PROTEASE"/>
    <property type="match status" value="1"/>
</dbReference>
<dbReference type="EC" id="3.4.21.7" evidence="3"/>
<dbReference type="SUPFAM" id="SSF50494">
    <property type="entry name" value="Trypsin-like serine proteases"/>
    <property type="match status" value="1"/>
</dbReference>
<dbReference type="InterPro" id="IPR001254">
    <property type="entry name" value="Trypsin_dom"/>
</dbReference>
<name>A0A921TDP4_9RHOB</name>
<dbReference type="InterPro" id="IPR001314">
    <property type="entry name" value="Peptidase_S1A"/>
</dbReference>
<dbReference type="RefSeq" id="WP_236549837.1">
    <property type="nucleotide sequence ID" value="NZ_APKE01000037.1"/>
</dbReference>
<comment type="caution">
    <text evidence="3">The sequence shown here is derived from an EMBL/GenBank/DDBJ whole genome shotgun (WGS) entry which is preliminary data.</text>
</comment>
<keyword evidence="3" id="KW-0378">Hydrolase</keyword>
<dbReference type="GO" id="GO:0004252">
    <property type="term" value="F:serine-type endopeptidase activity"/>
    <property type="evidence" value="ECO:0007669"/>
    <property type="project" value="UniProtKB-EC"/>
</dbReference>
<dbReference type="InterPro" id="IPR050966">
    <property type="entry name" value="Glutamyl_endopeptidase"/>
</dbReference>
<dbReference type="Proteomes" id="UP000698242">
    <property type="component" value="Unassembled WGS sequence"/>
</dbReference>
<organism evidence="3 4">
    <name type="scientific">Profundibacterium mesophilum KAUST100406-0324</name>
    <dbReference type="NCBI Taxonomy" id="1037889"/>
    <lineage>
        <taxon>Bacteria</taxon>
        <taxon>Pseudomonadati</taxon>
        <taxon>Pseudomonadota</taxon>
        <taxon>Alphaproteobacteria</taxon>
        <taxon>Rhodobacterales</taxon>
        <taxon>Roseobacteraceae</taxon>
        <taxon>Profundibacterium</taxon>
    </lineage>
</organism>
<dbReference type="Gene3D" id="2.40.10.10">
    <property type="entry name" value="Trypsin-like serine proteases"/>
    <property type="match status" value="2"/>
</dbReference>
<dbReference type="PROSITE" id="PS00134">
    <property type="entry name" value="TRYPSIN_HIS"/>
    <property type="match status" value="1"/>
</dbReference>
<dbReference type="AlphaFoldDB" id="A0A921TDP4"/>